<reference evidence="2" key="1">
    <citation type="submission" date="2020-03" db="EMBL/GenBank/DDBJ databases">
        <title>The deep terrestrial virosphere.</title>
        <authorList>
            <person name="Holmfeldt K."/>
            <person name="Nilsson E."/>
            <person name="Simone D."/>
            <person name="Lopez-Fernandez M."/>
            <person name="Wu X."/>
            <person name="de Brujin I."/>
            <person name="Lundin D."/>
            <person name="Andersson A."/>
            <person name="Bertilsson S."/>
            <person name="Dopson M."/>
        </authorList>
    </citation>
    <scope>NUCLEOTIDE SEQUENCE</scope>
    <source>
        <strain evidence="2">MM415A03300</strain>
        <strain evidence="1">MM415B01784</strain>
    </source>
</reference>
<name>A0A6M3JR46_9ZZZZ</name>
<proteinExistence type="predicted"/>
<dbReference type="AlphaFoldDB" id="A0A6M3JR46"/>
<accession>A0A6M3JR46</accession>
<evidence type="ECO:0000313" key="1">
    <source>
        <dbReference type="EMBL" id="QJA56825.1"/>
    </source>
</evidence>
<dbReference type="EMBL" id="MT141860">
    <property type="protein sequence ID" value="QJA71277.1"/>
    <property type="molecule type" value="Genomic_DNA"/>
</dbReference>
<sequence>MAKVEKLEDGIEVIEFIDVENNTLEVATNIDGLLISFYGTPILSKEQVSEIVQHLCHWLETDSLDYMEDNDELAKA</sequence>
<gene>
    <name evidence="2" type="ORF">MM415A03300_0015</name>
    <name evidence="1" type="ORF">MM415B01784_0015</name>
</gene>
<protein>
    <submittedName>
        <fullName evidence="2">Uncharacterized protein</fullName>
    </submittedName>
</protein>
<dbReference type="EMBL" id="MT141240">
    <property type="protein sequence ID" value="QJA56825.1"/>
    <property type="molecule type" value="Genomic_DNA"/>
</dbReference>
<organism evidence="2">
    <name type="scientific">viral metagenome</name>
    <dbReference type="NCBI Taxonomy" id="1070528"/>
    <lineage>
        <taxon>unclassified sequences</taxon>
        <taxon>metagenomes</taxon>
        <taxon>organismal metagenomes</taxon>
    </lineage>
</organism>
<evidence type="ECO:0000313" key="2">
    <source>
        <dbReference type="EMBL" id="QJA71277.1"/>
    </source>
</evidence>